<keyword evidence="4 6" id="KW-0472">Membrane</keyword>
<proteinExistence type="predicted"/>
<dbReference type="GO" id="GO:0015979">
    <property type="term" value="P:photosynthesis"/>
    <property type="evidence" value="ECO:0007669"/>
    <property type="project" value="UniProtKB-KW"/>
</dbReference>
<evidence type="ECO:0000256" key="5">
    <source>
        <dbReference type="ARBA" id="ARBA00023276"/>
    </source>
</evidence>
<dbReference type="EMBL" id="GCHU01028171">
    <property type="protein sequence ID" value="JAG85425.1"/>
    <property type="molecule type" value="Transcribed_RNA"/>
</dbReference>
<keyword evidence="3 6" id="KW-1133">Transmembrane helix</keyword>
<sequence length="129" mass="13170">MASATAVSLASPIATLVNNSGTSKRASQLQTLSVYSPYKRVVAQKSRVVMMSNAVPKKQEQSQSQSLAAVTTLGVLAATLIPEMAEAAAPGVSPSLTNFLLSIVSGGVVLAVIGVAVIGVSNFDPVKRT</sequence>
<evidence type="ECO:0000256" key="6">
    <source>
        <dbReference type="SAM" id="Phobius"/>
    </source>
</evidence>
<dbReference type="Pfam" id="PF06596">
    <property type="entry name" value="PsbX"/>
    <property type="match status" value="1"/>
</dbReference>
<keyword evidence="1" id="KW-0602">Photosynthesis</keyword>
<feature type="transmembrane region" description="Helical" evidence="6">
    <location>
        <begin position="67"/>
        <end position="85"/>
    </location>
</feature>
<dbReference type="GO" id="GO:0009523">
    <property type="term" value="C:photosystem II"/>
    <property type="evidence" value="ECO:0007669"/>
    <property type="project" value="UniProtKB-KW"/>
</dbReference>
<name>A0A0C9QLE6_9CONI</name>
<dbReference type="PANTHER" id="PTHR34455:SF1">
    <property type="entry name" value="OS07G0673550 PROTEIN"/>
    <property type="match status" value="1"/>
</dbReference>
<dbReference type="InterPro" id="IPR009518">
    <property type="entry name" value="PSII_PsbX"/>
</dbReference>
<evidence type="ECO:0000256" key="1">
    <source>
        <dbReference type="ARBA" id="ARBA00022531"/>
    </source>
</evidence>
<feature type="transmembrane region" description="Helical" evidence="6">
    <location>
        <begin position="97"/>
        <end position="120"/>
    </location>
</feature>
<evidence type="ECO:0000313" key="7">
    <source>
        <dbReference type="EMBL" id="JAG85425.1"/>
    </source>
</evidence>
<dbReference type="PANTHER" id="PTHR34455">
    <property type="entry name" value="OS07G0673550 PROTEIN"/>
    <property type="match status" value="1"/>
</dbReference>
<reference evidence="7" key="1">
    <citation type="submission" date="2015-02" db="EMBL/GenBank/DDBJ databases">
        <title>A transcriptome of Wollemia nobilis - a relic of Gondwana.</title>
        <authorList>
            <person name="Chia J.Y."/>
            <person name="Leong Y.S."/>
            <person name="Abdul Karim S."/>
            <person name="Wan Azmi N."/>
            <person name="Hercus R."/>
            <person name="Croft L."/>
        </authorList>
    </citation>
    <scope>NUCLEOTIDE SEQUENCE</scope>
    <source>
        <strain evidence="7">MaeBrown</strain>
        <tissue evidence="7">Leaf</tissue>
    </source>
</reference>
<evidence type="ECO:0000256" key="4">
    <source>
        <dbReference type="ARBA" id="ARBA00023136"/>
    </source>
</evidence>
<organism evidence="7">
    <name type="scientific">Wollemia nobilis</name>
    <dbReference type="NCBI Taxonomy" id="56998"/>
    <lineage>
        <taxon>Eukaryota</taxon>
        <taxon>Viridiplantae</taxon>
        <taxon>Streptophyta</taxon>
        <taxon>Embryophyta</taxon>
        <taxon>Tracheophyta</taxon>
        <taxon>Spermatophyta</taxon>
        <taxon>Pinopsida</taxon>
        <taxon>Pinidae</taxon>
        <taxon>Conifers II</taxon>
        <taxon>Araucariales</taxon>
        <taxon>Araucariaceae</taxon>
        <taxon>Wollemia</taxon>
    </lineage>
</organism>
<protein>
    <submittedName>
        <fullName evidence="7">TSA: Wollemia nobilis Ref_Wollemi_Transcript_28390_747 transcribed RNA sequence</fullName>
    </submittedName>
</protein>
<keyword evidence="2 6" id="KW-0812">Transmembrane</keyword>
<evidence type="ECO:0000256" key="3">
    <source>
        <dbReference type="ARBA" id="ARBA00022989"/>
    </source>
</evidence>
<dbReference type="Gene3D" id="1.20.5.510">
    <property type="entry name" value="Single helix bin"/>
    <property type="match status" value="1"/>
</dbReference>
<dbReference type="AlphaFoldDB" id="A0A0C9QLE6"/>
<keyword evidence="5" id="KW-0604">Photosystem II</keyword>
<evidence type="ECO:0000256" key="2">
    <source>
        <dbReference type="ARBA" id="ARBA00022692"/>
    </source>
</evidence>
<accession>A0A0C9QLE6</accession>